<feature type="transmembrane region" description="Helical" evidence="7">
    <location>
        <begin position="957"/>
        <end position="983"/>
    </location>
</feature>
<dbReference type="Gene3D" id="3.40.50.300">
    <property type="entry name" value="P-loop containing nucleotide triphosphate hydrolases"/>
    <property type="match status" value="2"/>
</dbReference>
<evidence type="ECO:0000256" key="3">
    <source>
        <dbReference type="ARBA" id="ARBA00022741"/>
    </source>
</evidence>
<dbReference type="InterPro" id="IPR036640">
    <property type="entry name" value="ABC1_TM_sf"/>
</dbReference>
<dbReference type="Pfam" id="PF00664">
    <property type="entry name" value="ABC_membrane"/>
    <property type="match status" value="2"/>
</dbReference>
<evidence type="ECO:0000259" key="8">
    <source>
        <dbReference type="PROSITE" id="PS50893"/>
    </source>
</evidence>
<dbReference type="Pfam" id="PF00005">
    <property type="entry name" value="ABC_tran"/>
    <property type="match status" value="1"/>
</dbReference>
<protein>
    <recommendedName>
        <fullName evidence="12">P-loop containing nucleoside triphosphate hydrolase protein</fullName>
    </recommendedName>
</protein>
<feature type="domain" description="ABC transmembrane type-1" evidence="9">
    <location>
        <begin position="917"/>
        <end position="1059"/>
    </location>
</feature>
<dbReference type="EMBL" id="JARIHO010000046">
    <property type="protein sequence ID" value="KAJ7323675.1"/>
    <property type="molecule type" value="Genomic_DNA"/>
</dbReference>
<keyword evidence="1" id="KW-0813">Transport</keyword>
<dbReference type="CDD" id="cd18596">
    <property type="entry name" value="ABC_6TM_VMR1_D1_like"/>
    <property type="match status" value="1"/>
</dbReference>
<feature type="domain" description="ABC transporter" evidence="8">
    <location>
        <begin position="1147"/>
        <end position="1364"/>
    </location>
</feature>
<dbReference type="GO" id="GO:0016020">
    <property type="term" value="C:membrane"/>
    <property type="evidence" value="ECO:0007669"/>
    <property type="project" value="InterPro"/>
</dbReference>
<dbReference type="GO" id="GO:0005524">
    <property type="term" value="F:ATP binding"/>
    <property type="evidence" value="ECO:0007669"/>
    <property type="project" value="UniProtKB-KW"/>
</dbReference>
<dbReference type="InterPro" id="IPR050173">
    <property type="entry name" value="ABC_transporter_C-like"/>
</dbReference>
<evidence type="ECO:0008006" key="12">
    <source>
        <dbReference type="Google" id="ProtNLM"/>
    </source>
</evidence>
<feature type="transmembrane region" description="Helical" evidence="7">
    <location>
        <begin position="44"/>
        <end position="63"/>
    </location>
</feature>
<dbReference type="InterPro" id="IPR011527">
    <property type="entry name" value="ABC1_TM_dom"/>
</dbReference>
<feature type="transmembrane region" description="Helical" evidence="7">
    <location>
        <begin position="1004"/>
        <end position="1023"/>
    </location>
</feature>
<dbReference type="InterPro" id="IPR027417">
    <property type="entry name" value="P-loop_NTPase"/>
</dbReference>
<dbReference type="GO" id="GO:0016887">
    <property type="term" value="F:ATP hydrolysis activity"/>
    <property type="evidence" value="ECO:0007669"/>
    <property type="project" value="InterPro"/>
</dbReference>
<evidence type="ECO:0000259" key="9">
    <source>
        <dbReference type="PROSITE" id="PS50929"/>
    </source>
</evidence>
<evidence type="ECO:0000313" key="10">
    <source>
        <dbReference type="EMBL" id="KAJ7323675.1"/>
    </source>
</evidence>
<evidence type="ECO:0000256" key="6">
    <source>
        <dbReference type="ARBA" id="ARBA00023136"/>
    </source>
</evidence>
<keyword evidence="5 7" id="KW-1133">Transmembrane helix</keyword>
<dbReference type="PANTHER" id="PTHR24223:SF356">
    <property type="entry name" value="ATP-BINDING CASSETTE TRANSPORTER ABC4"/>
    <property type="match status" value="1"/>
</dbReference>
<feature type="domain" description="ABC transporter" evidence="8">
    <location>
        <begin position="573"/>
        <end position="830"/>
    </location>
</feature>
<feature type="transmembrane region" description="Helical" evidence="7">
    <location>
        <begin position="1085"/>
        <end position="1105"/>
    </location>
</feature>
<gene>
    <name evidence="10" type="ORF">DFH08DRAFT_917047</name>
</gene>
<feature type="transmembrane region" description="Helical" evidence="7">
    <location>
        <begin position="415"/>
        <end position="434"/>
    </location>
</feature>
<dbReference type="Proteomes" id="UP001218218">
    <property type="component" value="Unassembled WGS sequence"/>
</dbReference>
<feature type="transmembrane region" description="Helical" evidence="7">
    <location>
        <begin position="78"/>
        <end position="100"/>
    </location>
</feature>
<sequence>MRLRVLLFQKLPPDAPDLPDTRQTGSIHDHIAKHGGATIFAFKVLRLIGCLVLLGFSTALFALNKEEGEDIPQRPSRYIRSAICGIYLYVAVLAIFSVIGSVKWSRVAVKHLNLVLIPTAIVYFYRDVFPLATFPLTPKDLWEGALLWPKIATLFLVSGIVPLVIPRQYTPVDLKHPMPVPNPEQTASILSSVFFSFLDRIVALAYQTPHLSLDQLPPLCDYDDMKHLKTWAFPHLDVFISGKKRHVVFGFLWIFRWEFFTMAILLIIGALAQFGAPLAINRLLDYLENPDSETFMKPWFWILLLFFGPLTYILVFQWDMFVGWRVSAQATAIMTELIFEHALRIQLQAETASKDATVKESSAKAAQTNLVGKINTLVTVDREAITDARNILFLVTIVPIQVIGSAVFLYRVLGWSAFVGIGTMIALLPAPGYITKLQSSVQKKTLKQTDARVQTVTESEMFGWEKQMKERIAEKREAELTWIWWRKVLSTAQASVSLHFIENTHSIFSQTVVMKEELSASKVFSSMAVFDLLRNQLGFIFYSVSMVVKAKVSLDRLNDFLCNTELLNSFSPKYAPDIAAAGEPSVELIGLRDASFTWSNDNATDGTLIPSSRKFVLEIKGELFFKPGRINLVIGSTGSTGEMHQLPISPSSWFNLPRRGGVSYAAQESWVLNDTIKNNILFNTPMDVERYKQVLHQCGLERDLELFDAGDETEVGEKVGLPTSGGQKARVTLARAVYSDTQIILLDDILAALDVHTAKWIVDKCLCGPLIRNRTVILVTHNLALTSKLADFVVSVGLDGRVHTHSSVSNALVNDELLATEANKGQAILDSAENEVDSMPPSDEAKKAGGKLIIAEEIAIGRVSLSAIIMFLSAHATGYATLFFAGLITVNLVDNVVVALRAWYLGYWADQCSVLHSWLDVTPTSRIIARCTADINAVDDSLSEAVWNFLNITLTMVVNFSAVIFFTPLFILPGSLVTLLGIWCGRIYLASQLSVKREWSNARAPVLAHIGATIAGIVSVRAYGAQEALIKISIDRINALTRTERAFTNLNRWAFVRVGTSPPEFYISGVAYYLVYLQSHRPSNVGFSLNMALNFSGTILAWVFFGNRLEIQSNSLERIKQYIDIEQEPTPEPKGIPPAYWPASGNLDVNNLSARYSHDGPQVLHNISFNIKAGERVGVVGRTGSGKSSLTLALLRCILTEGTVHYDGIPTSSLNLEARRTNITIIPQVPELLAGSLRSNLNILSHFDDLALNDALRVAGLSALQDEMEEGNLTLDSEIAAGGSNLSVGQRQIIALDYKTDAIIQASLRTELPRDTTLLTVAHRLMTIMDADKIMVLDAGRIVEFDSPKVLLKNKDGIFRALVEESADKEVLYGMVRA</sequence>
<evidence type="ECO:0000313" key="11">
    <source>
        <dbReference type="Proteomes" id="UP001218218"/>
    </source>
</evidence>
<dbReference type="Gene3D" id="1.20.1560.10">
    <property type="entry name" value="ABC transporter type 1, transmembrane domain"/>
    <property type="match status" value="2"/>
</dbReference>
<dbReference type="PROSITE" id="PS50893">
    <property type="entry name" value="ABC_TRANSPORTER_2"/>
    <property type="match status" value="2"/>
</dbReference>
<dbReference type="InterPro" id="IPR003439">
    <property type="entry name" value="ABC_transporter-like_ATP-bd"/>
</dbReference>
<feature type="transmembrane region" description="Helical" evidence="7">
    <location>
        <begin position="391"/>
        <end position="409"/>
    </location>
</feature>
<keyword evidence="6 7" id="KW-0472">Membrane</keyword>
<feature type="domain" description="ABC transmembrane type-1" evidence="9">
    <location>
        <begin position="260"/>
        <end position="549"/>
    </location>
</feature>
<evidence type="ECO:0000256" key="4">
    <source>
        <dbReference type="ARBA" id="ARBA00022840"/>
    </source>
</evidence>
<keyword evidence="4" id="KW-0067">ATP-binding</keyword>
<feature type="transmembrane region" description="Helical" evidence="7">
    <location>
        <begin position="107"/>
        <end position="125"/>
    </location>
</feature>
<dbReference type="GO" id="GO:0140359">
    <property type="term" value="F:ABC-type transporter activity"/>
    <property type="evidence" value="ECO:0007669"/>
    <property type="project" value="InterPro"/>
</dbReference>
<dbReference type="PANTHER" id="PTHR24223">
    <property type="entry name" value="ATP-BINDING CASSETTE SUB-FAMILY C"/>
    <property type="match status" value="1"/>
</dbReference>
<evidence type="ECO:0000256" key="5">
    <source>
        <dbReference type="ARBA" id="ARBA00022989"/>
    </source>
</evidence>
<feature type="transmembrane region" description="Helical" evidence="7">
    <location>
        <begin position="145"/>
        <end position="165"/>
    </location>
</feature>
<dbReference type="CDD" id="cd03250">
    <property type="entry name" value="ABCC_MRP_domain1"/>
    <property type="match status" value="1"/>
</dbReference>
<dbReference type="CDD" id="cd18604">
    <property type="entry name" value="ABC_6TM_VMR1_D2_like"/>
    <property type="match status" value="1"/>
</dbReference>
<dbReference type="PROSITE" id="PS50929">
    <property type="entry name" value="ABC_TM1F"/>
    <property type="match status" value="2"/>
</dbReference>
<feature type="transmembrane region" description="Helical" evidence="7">
    <location>
        <begin position="868"/>
        <end position="893"/>
    </location>
</feature>
<accession>A0AAD6ZI40</accession>
<name>A0AAD6ZI40_9AGAR</name>
<dbReference type="SUPFAM" id="SSF52540">
    <property type="entry name" value="P-loop containing nucleoside triphosphate hydrolases"/>
    <property type="match status" value="2"/>
</dbReference>
<keyword evidence="3" id="KW-0547">Nucleotide-binding</keyword>
<organism evidence="10 11">
    <name type="scientific">Mycena albidolilacea</name>
    <dbReference type="NCBI Taxonomy" id="1033008"/>
    <lineage>
        <taxon>Eukaryota</taxon>
        <taxon>Fungi</taxon>
        <taxon>Dikarya</taxon>
        <taxon>Basidiomycota</taxon>
        <taxon>Agaricomycotina</taxon>
        <taxon>Agaricomycetes</taxon>
        <taxon>Agaricomycetidae</taxon>
        <taxon>Agaricales</taxon>
        <taxon>Marasmiineae</taxon>
        <taxon>Mycenaceae</taxon>
        <taxon>Mycena</taxon>
    </lineage>
</organism>
<evidence type="ECO:0000256" key="1">
    <source>
        <dbReference type="ARBA" id="ARBA00022448"/>
    </source>
</evidence>
<keyword evidence="11" id="KW-1185">Reference proteome</keyword>
<proteinExistence type="predicted"/>
<feature type="transmembrane region" description="Helical" evidence="7">
    <location>
        <begin position="299"/>
        <end position="318"/>
    </location>
</feature>
<feature type="transmembrane region" description="Helical" evidence="7">
    <location>
        <begin position="259"/>
        <end position="279"/>
    </location>
</feature>
<comment type="caution">
    <text evidence="10">The sequence shown here is derived from an EMBL/GenBank/DDBJ whole genome shotgun (WGS) entry which is preliminary data.</text>
</comment>
<evidence type="ECO:0000256" key="2">
    <source>
        <dbReference type="ARBA" id="ARBA00022692"/>
    </source>
</evidence>
<dbReference type="SUPFAM" id="SSF90123">
    <property type="entry name" value="ABC transporter transmembrane region"/>
    <property type="match status" value="2"/>
</dbReference>
<evidence type="ECO:0000256" key="7">
    <source>
        <dbReference type="SAM" id="Phobius"/>
    </source>
</evidence>
<keyword evidence="2 7" id="KW-0812">Transmembrane</keyword>
<reference evidence="10" key="1">
    <citation type="submission" date="2023-03" db="EMBL/GenBank/DDBJ databases">
        <title>Massive genome expansion in bonnet fungi (Mycena s.s.) driven by repeated elements and novel gene families across ecological guilds.</title>
        <authorList>
            <consortium name="Lawrence Berkeley National Laboratory"/>
            <person name="Harder C.B."/>
            <person name="Miyauchi S."/>
            <person name="Viragh M."/>
            <person name="Kuo A."/>
            <person name="Thoen E."/>
            <person name="Andreopoulos B."/>
            <person name="Lu D."/>
            <person name="Skrede I."/>
            <person name="Drula E."/>
            <person name="Henrissat B."/>
            <person name="Morin E."/>
            <person name="Kohler A."/>
            <person name="Barry K."/>
            <person name="LaButti K."/>
            <person name="Morin E."/>
            <person name="Salamov A."/>
            <person name="Lipzen A."/>
            <person name="Mereny Z."/>
            <person name="Hegedus B."/>
            <person name="Baldrian P."/>
            <person name="Stursova M."/>
            <person name="Weitz H."/>
            <person name="Taylor A."/>
            <person name="Grigoriev I.V."/>
            <person name="Nagy L.G."/>
            <person name="Martin F."/>
            <person name="Kauserud H."/>
        </authorList>
    </citation>
    <scope>NUCLEOTIDE SEQUENCE</scope>
    <source>
        <strain evidence="10">CBHHK002</strain>
    </source>
</reference>